<dbReference type="AlphaFoldDB" id="A0A067TGL7"/>
<keyword evidence="2" id="KW-1185">Reference proteome</keyword>
<evidence type="ECO:0000313" key="1">
    <source>
        <dbReference type="EMBL" id="KDR82360.1"/>
    </source>
</evidence>
<dbReference type="HOGENOM" id="CLU_1015805_0_0_1"/>
<protein>
    <recommendedName>
        <fullName evidence="3">F-box domain-containing protein</fullName>
    </recommendedName>
</protein>
<sequence>MADRSCLGNSGILSLPNEILLHIISLTCDSQSNFRSLLLIDKRFYTLVQFDRLPHIPIRLNTNSVRSFSEFIALHELAASVRYLWINGTSSLCSDVVNSCNNLVSLACSKTVLYSLCCSTSIKHTDLTELTLFDNWRCWHYMVHHTDRRGIELCQQITHLRIHEPVSDDFSAELFPSLTHFSYSAKQITAASIIGQLAPIYHLPKINLIVITTFFWADEPADERTRLMLSFDKRIRIVYFGSGEPVEFALWCGRARQMETIWTRHARIRRLVGL</sequence>
<evidence type="ECO:0000313" key="2">
    <source>
        <dbReference type="Proteomes" id="UP000027222"/>
    </source>
</evidence>
<name>A0A067TGL7_GALM3</name>
<accession>A0A067TGL7</accession>
<evidence type="ECO:0008006" key="3">
    <source>
        <dbReference type="Google" id="ProtNLM"/>
    </source>
</evidence>
<dbReference type="Proteomes" id="UP000027222">
    <property type="component" value="Unassembled WGS sequence"/>
</dbReference>
<organism evidence="1 2">
    <name type="scientific">Galerina marginata (strain CBS 339.88)</name>
    <dbReference type="NCBI Taxonomy" id="685588"/>
    <lineage>
        <taxon>Eukaryota</taxon>
        <taxon>Fungi</taxon>
        <taxon>Dikarya</taxon>
        <taxon>Basidiomycota</taxon>
        <taxon>Agaricomycotina</taxon>
        <taxon>Agaricomycetes</taxon>
        <taxon>Agaricomycetidae</taxon>
        <taxon>Agaricales</taxon>
        <taxon>Agaricineae</taxon>
        <taxon>Strophariaceae</taxon>
        <taxon>Galerina</taxon>
    </lineage>
</organism>
<proteinExistence type="predicted"/>
<dbReference type="OrthoDB" id="2935230at2759"/>
<dbReference type="EMBL" id="KL142369">
    <property type="protein sequence ID" value="KDR82360.1"/>
    <property type="molecule type" value="Genomic_DNA"/>
</dbReference>
<gene>
    <name evidence="1" type="ORF">GALMADRAFT_237632</name>
</gene>
<reference evidence="2" key="1">
    <citation type="journal article" date="2014" name="Proc. Natl. Acad. Sci. U.S.A.">
        <title>Extensive sampling of basidiomycete genomes demonstrates inadequacy of the white-rot/brown-rot paradigm for wood decay fungi.</title>
        <authorList>
            <person name="Riley R."/>
            <person name="Salamov A.A."/>
            <person name="Brown D.W."/>
            <person name="Nagy L.G."/>
            <person name="Floudas D."/>
            <person name="Held B.W."/>
            <person name="Levasseur A."/>
            <person name="Lombard V."/>
            <person name="Morin E."/>
            <person name="Otillar R."/>
            <person name="Lindquist E.A."/>
            <person name="Sun H."/>
            <person name="LaButti K.M."/>
            <person name="Schmutz J."/>
            <person name="Jabbour D."/>
            <person name="Luo H."/>
            <person name="Baker S.E."/>
            <person name="Pisabarro A.G."/>
            <person name="Walton J.D."/>
            <person name="Blanchette R.A."/>
            <person name="Henrissat B."/>
            <person name="Martin F."/>
            <person name="Cullen D."/>
            <person name="Hibbett D.S."/>
            <person name="Grigoriev I.V."/>
        </authorList>
    </citation>
    <scope>NUCLEOTIDE SEQUENCE [LARGE SCALE GENOMIC DNA]</scope>
    <source>
        <strain evidence="2">CBS 339.88</strain>
    </source>
</reference>